<protein>
    <submittedName>
        <fullName evidence="1">Uncharacterized protein</fullName>
    </submittedName>
</protein>
<name>A0A6J5FJ63_9BURK</name>
<proteinExistence type="predicted"/>
<evidence type="ECO:0000313" key="2">
    <source>
        <dbReference type="Proteomes" id="UP000494252"/>
    </source>
</evidence>
<dbReference type="RefSeq" id="WP_246290709.1">
    <property type="nucleotide sequence ID" value="NZ_CADIKI010000002.1"/>
</dbReference>
<organism evidence="1 2">
    <name type="scientific">Paraburkholderia fynbosensis</name>
    <dbReference type="NCBI Taxonomy" id="1200993"/>
    <lineage>
        <taxon>Bacteria</taxon>
        <taxon>Pseudomonadati</taxon>
        <taxon>Pseudomonadota</taxon>
        <taxon>Betaproteobacteria</taxon>
        <taxon>Burkholderiales</taxon>
        <taxon>Burkholderiaceae</taxon>
        <taxon>Paraburkholderia</taxon>
    </lineage>
</organism>
<dbReference type="AlphaFoldDB" id="A0A6J5FJ63"/>
<reference evidence="1 2" key="1">
    <citation type="submission" date="2020-04" db="EMBL/GenBank/DDBJ databases">
        <authorList>
            <person name="De Canck E."/>
        </authorList>
    </citation>
    <scope>NUCLEOTIDE SEQUENCE [LARGE SCALE GENOMIC DNA]</scope>
    <source>
        <strain evidence="1 2">LMG 27177</strain>
    </source>
</reference>
<evidence type="ECO:0000313" key="1">
    <source>
        <dbReference type="EMBL" id="CAB3780927.1"/>
    </source>
</evidence>
<dbReference type="EMBL" id="CADIKI010000002">
    <property type="protein sequence ID" value="CAB3780927.1"/>
    <property type="molecule type" value="Genomic_DNA"/>
</dbReference>
<dbReference type="Proteomes" id="UP000494252">
    <property type="component" value="Unassembled WGS sequence"/>
</dbReference>
<keyword evidence="2" id="KW-1185">Reference proteome</keyword>
<gene>
    <name evidence="1" type="ORF">LMG27177_01027</name>
</gene>
<sequence>MSRNTLEIPLECGWQCTLHPASQYHSMERERCSHLSWDRDSRRSRGWSSFMRDARRDEEEDARRQLEQDRKDFDRYFRPRWDLRTITGGQALREIQTYVRDALGLPHWNLPTDNAGIERVLRRAVADERLMPVVHRDRHSGLARVYSPSPAPLRWPASGGGGGTYWSRSPNLFPPGTASFNGEPVLSGPYDPATIEVRRIAARAAMTGSRSSSGGGLLGIVEAVAGALVGGDTDMDMDKDDGVADGFAESGNDTSTPLGDAQPFEYTPDAVSGDVEELAARTNNPNYAAKMLGYDRDTFGDMVHAMKDDLKLRGDDNVIWHDSGDVEFRKNIIGNMHDYAN</sequence>
<accession>A0A6J5FJ63</accession>